<feature type="non-terminal residue" evidence="2">
    <location>
        <position position="263"/>
    </location>
</feature>
<comment type="caution">
    <text evidence="2">The sequence shown here is derived from an EMBL/GenBank/DDBJ whole genome shotgun (WGS) entry which is preliminary data.</text>
</comment>
<name>A0ABS0H875_9ACTN</name>
<dbReference type="RefSeq" id="WP_230395437.1">
    <property type="nucleotide sequence ID" value="NZ_JADPUN010000352.1"/>
</dbReference>
<dbReference type="EMBL" id="JADPUN010000352">
    <property type="protein sequence ID" value="MBF9134519.1"/>
    <property type="molecule type" value="Genomic_DNA"/>
</dbReference>
<organism evidence="2 3">
    <name type="scientific">Plantactinospora alkalitolerans</name>
    <dbReference type="NCBI Taxonomy" id="2789879"/>
    <lineage>
        <taxon>Bacteria</taxon>
        <taxon>Bacillati</taxon>
        <taxon>Actinomycetota</taxon>
        <taxon>Actinomycetes</taxon>
        <taxon>Micromonosporales</taxon>
        <taxon>Micromonosporaceae</taxon>
        <taxon>Plantactinospora</taxon>
    </lineage>
</organism>
<dbReference type="Proteomes" id="UP000638560">
    <property type="component" value="Unassembled WGS sequence"/>
</dbReference>
<accession>A0ABS0H875</accession>
<evidence type="ECO:0000256" key="1">
    <source>
        <dbReference type="SAM" id="MobiDB-lite"/>
    </source>
</evidence>
<evidence type="ECO:0000313" key="2">
    <source>
        <dbReference type="EMBL" id="MBF9134519.1"/>
    </source>
</evidence>
<evidence type="ECO:0000313" key="3">
    <source>
        <dbReference type="Proteomes" id="UP000638560"/>
    </source>
</evidence>
<reference evidence="2 3" key="1">
    <citation type="submission" date="2020-11" db="EMBL/GenBank/DDBJ databases">
        <title>A novel isolate from a Black sea contaminated sediment with potential to produce alkanes: Plantactinospora alkalitolerans sp. nov.</title>
        <authorList>
            <person name="Carro L."/>
            <person name="Veyisoglu A."/>
            <person name="Guven K."/>
            <person name="Schumann P."/>
            <person name="Klenk H.-P."/>
            <person name="Sahin N."/>
        </authorList>
    </citation>
    <scope>NUCLEOTIDE SEQUENCE [LARGE SCALE GENOMIC DNA]</scope>
    <source>
        <strain evidence="2 3">S1510</strain>
    </source>
</reference>
<feature type="compositionally biased region" description="Basic and acidic residues" evidence="1">
    <location>
        <begin position="238"/>
        <end position="263"/>
    </location>
</feature>
<protein>
    <submittedName>
        <fullName evidence="2">DUF1444 family protein</fullName>
    </submittedName>
</protein>
<proteinExistence type="predicted"/>
<feature type="region of interest" description="Disordered" evidence="1">
    <location>
        <begin position="171"/>
        <end position="263"/>
    </location>
</feature>
<sequence>MTSTMFLPLLVSTDDARYGADHVLEDFTQDLDVGYSFGPPYGNRLVTWDDLDELEVSQRDLRQVAVDNLYRLLPRLRIDGQPPAPMLSFGGLESSVLLAAEVWEDLQRSVPGELVVGVPARDVVIVTGTDSRPGMEKVRRAVDRIFFAGDQNLLSPDLLVWRQGAWSAFRRATPESEPPQDRWAGPGREPEQWDEPERSRFDGPEVESEPERDRWAAGPRVTGPRTPGPPTAGPRAARRPEPELAREPEPERERWAGPGAGRE</sequence>
<keyword evidence="3" id="KW-1185">Reference proteome</keyword>
<gene>
    <name evidence="2" type="ORF">I0C86_37165</name>
</gene>
<feature type="compositionally biased region" description="Basic and acidic residues" evidence="1">
    <location>
        <begin position="188"/>
        <end position="215"/>
    </location>
</feature>